<dbReference type="Proteomes" id="UP000017836">
    <property type="component" value="Unassembled WGS sequence"/>
</dbReference>
<dbReference type="EMBL" id="KI392798">
    <property type="protein sequence ID" value="ERN10703.1"/>
    <property type="molecule type" value="Genomic_DNA"/>
</dbReference>
<dbReference type="STRING" id="13333.W1PRQ0"/>
<proteinExistence type="predicted"/>
<dbReference type="KEGG" id="atr:18438879"/>
<dbReference type="OrthoDB" id="1915921at2759"/>
<keyword evidence="1" id="KW-0812">Transmembrane</keyword>
<evidence type="ECO:0000313" key="3">
    <source>
        <dbReference type="Proteomes" id="UP000017836"/>
    </source>
</evidence>
<dbReference type="AlphaFoldDB" id="W1PRQ0"/>
<feature type="transmembrane region" description="Helical" evidence="1">
    <location>
        <begin position="290"/>
        <end position="309"/>
    </location>
</feature>
<gene>
    <name evidence="2" type="ORF">AMTR_s00027p00048440</name>
</gene>
<name>W1PRQ0_AMBTC</name>
<evidence type="ECO:0000313" key="2">
    <source>
        <dbReference type="EMBL" id="ERN10703.1"/>
    </source>
</evidence>
<dbReference type="eggNOG" id="ENOG502S0IZ">
    <property type="taxonomic scope" value="Eukaryota"/>
</dbReference>
<accession>W1PRQ0</accession>
<protein>
    <submittedName>
        <fullName evidence="2">Uncharacterized protein</fullName>
    </submittedName>
</protein>
<keyword evidence="1" id="KW-0472">Membrane</keyword>
<sequence>MCRSFETRLRDPEIADILAIKTFKIRLSIPAVHLPIPDTLTLLYPPRNPDTRLEVNKSPIRPKDYASVSLARVKSPGKSLDEAVFTSRDEMRIGSGMCFEVRVGGARLARAWVLRAGMRWWVECETFESGGLGLSSMEVWMLGPNALSLMSLKVGSLGSLGSCGCDALSLEEMESCACDAPNQEPDLSGLGLYSQEVGSRRKKGMRRRHAVWLDDIPEDSEVGFAHANNYLGLAHVDSNSFWDSVRTGEYGNITGKEDCGESTRASGLIGEWVELARAEIYGESERVGKWVDIAFVVGAAMCLGVGFLVSSASYKRLFRFV</sequence>
<evidence type="ECO:0000256" key="1">
    <source>
        <dbReference type="SAM" id="Phobius"/>
    </source>
</evidence>
<keyword evidence="3" id="KW-1185">Reference proteome</keyword>
<dbReference type="PANTHER" id="PTHR37244">
    <property type="entry name" value="NADP-SPECIFIC GLUTAMATE DEHYDROGENASE"/>
    <property type="match status" value="1"/>
</dbReference>
<dbReference type="Gramene" id="ERN10703">
    <property type="protein sequence ID" value="ERN10703"/>
    <property type="gene ID" value="AMTR_s00027p00048440"/>
</dbReference>
<dbReference type="HOGENOM" id="CLU_866992_0_0_1"/>
<organism evidence="2 3">
    <name type="scientific">Amborella trichopoda</name>
    <dbReference type="NCBI Taxonomy" id="13333"/>
    <lineage>
        <taxon>Eukaryota</taxon>
        <taxon>Viridiplantae</taxon>
        <taxon>Streptophyta</taxon>
        <taxon>Embryophyta</taxon>
        <taxon>Tracheophyta</taxon>
        <taxon>Spermatophyta</taxon>
        <taxon>Magnoliopsida</taxon>
        <taxon>Amborellales</taxon>
        <taxon>Amborellaceae</taxon>
        <taxon>Amborella</taxon>
    </lineage>
</organism>
<dbReference type="PANTHER" id="PTHR37244:SF1">
    <property type="entry name" value="NADP-SPECIFIC GLUTAMATE DEHYDROGENASE"/>
    <property type="match status" value="1"/>
</dbReference>
<reference evidence="3" key="1">
    <citation type="journal article" date="2013" name="Science">
        <title>The Amborella genome and the evolution of flowering plants.</title>
        <authorList>
            <consortium name="Amborella Genome Project"/>
        </authorList>
    </citation>
    <scope>NUCLEOTIDE SEQUENCE [LARGE SCALE GENOMIC DNA]</scope>
</reference>
<keyword evidence="1" id="KW-1133">Transmembrane helix</keyword>